<keyword evidence="2" id="KW-0520">NAD</keyword>
<dbReference type="RefSeq" id="WP_212706933.1">
    <property type="nucleotide sequence ID" value="NZ_BAAAFW010000059.1"/>
</dbReference>
<comment type="caution">
    <text evidence="4">The sequence shown here is derived from an EMBL/GenBank/DDBJ whole genome shotgun (WGS) entry which is preliminary data.</text>
</comment>
<reference evidence="5" key="1">
    <citation type="journal article" date="2019" name="Int. J. Syst. Evol. Microbiol.">
        <title>The Global Catalogue of Microorganisms (GCM) 10K type strain sequencing project: providing services to taxonomists for standard genome sequencing and annotation.</title>
        <authorList>
            <consortium name="The Broad Institute Genomics Platform"/>
            <consortium name="The Broad Institute Genome Sequencing Center for Infectious Disease"/>
            <person name="Wu L."/>
            <person name="Ma J."/>
        </authorList>
    </citation>
    <scope>NUCLEOTIDE SEQUENCE [LARGE SCALE GENOMIC DNA]</scope>
    <source>
        <strain evidence="5">CGMCC 4.1530</strain>
    </source>
</reference>
<gene>
    <name evidence="4" type="ORF">ACFP73_01440</name>
</gene>
<keyword evidence="1" id="KW-0560">Oxidoreductase</keyword>
<dbReference type="EMBL" id="JBHSUC010000001">
    <property type="protein sequence ID" value="MFC6360774.1"/>
    <property type="molecule type" value="Genomic_DNA"/>
</dbReference>
<dbReference type="PANTHER" id="PTHR43333">
    <property type="entry name" value="2-HACID_DH_C DOMAIN-CONTAINING PROTEIN"/>
    <property type="match status" value="1"/>
</dbReference>
<sequence length="308" mass="34036">MSIVYRSAPQRGQIWQAWLAEHAADLPFYQWPETGDPQQVRYLVSWDIPDNLAQRFPNLQVIFSVGAGADQFTSEAVPPGVSIVRMIEPGLMDDMAAYITFSVVALHRGMPRYLEQQRQQQWLKHPAPAAADCRVGILGLGNLGQAAARVLNTLGYSCAGWSRTPKSVAGVTSYHGDPQLGEFLRQCQILVCLLPLTDQTRGILSQALFSQLPDGACLVHAGRGKQLNHQHLLEALDSGKLSRAVIDVTEPEPLPAGHPFWLHPKIWLTPHIASETHAESAVKVLLDNIRNHQQGKPMKGVIDKQRGY</sequence>
<name>A0ABW1VL32_9GAMM</name>
<evidence type="ECO:0000256" key="1">
    <source>
        <dbReference type="ARBA" id="ARBA00023002"/>
    </source>
</evidence>
<dbReference type="PANTHER" id="PTHR43333:SF1">
    <property type="entry name" value="D-ISOMER SPECIFIC 2-HYDROXYACID DEHYDROGENASE NAD-BINDING DOMAIN-CONTAINING PROTEIN"/>
    <property type="match status" value="1"/>
</dbReference>
<dbReference type="Proteomes" id="UP001596215">
    <property type="component" value="Unassembled WGS sequence"/>
</dbReference>
<keyword evidence="5" id="KW-1185">Reference proteome</keyword>
<dbReference type="CDD" id="cd12164">
    <property type="entry name" value="GDH_like_2"/>
    <property type="match status" value="1"/>
</dbReference>
<feature type="domain" description="D-isomer specific 2-hydroxyacid dehydrogenase NAD-binding" evidence="3">
    <location>
        <begin position="103"/>
        <end position="273"/>
    </location>
</feature>
<dbReference type="SUPFAM" id="SSF52283">
    <property type="entry name" value="Formate/glycerate dehydrogenase catalytic domain-like"/>
    <property type="match status" value="1"/>
</dbReference>
<evidence type="ECO:0000256" key="2">
    <source>
        <dbReference type="ARBA" id="ARBA00023027"/>
    </source>
</evidence>
<proteinExistence type="predicted"/>
<dbReference type="InterPro" id="IPR006140">
    <property type="entry name" value="D-isomer_DH_NAD-bd"/>
</dbReference>
<protein>
    <submittedName>
        <fullName evidence="4">2-hydroxyacid dehydrogenase</fullName>
    </submittedName>
</protein>
<accession>A0ABW1VL32</accession>
<evidence type="ECO:0000313" key="5">
    <source>
        <dbReference type="Proteomes" id="UP001596215"/>
    </source>
</evidence>
<evidence type="ECO:0000313" key="4">
    <source>
        <dbReference type="EMBL" id="MFC6360774.1"/>
    </source>
</evidence>
<evidence type="ECO:0000259" key="3">
    <source>
        <dbReference type="Pfam" id="PF02826"/>
    </source>
</evidence>
<dbReference type="Pfam" id="PF02826">
    <property type="entry name" value="2-Hacid_dh_C"/>
    <property type="match status" value="1"/>
</dbReference>
<organism evidence="4 5">
    <name type="scientific">Tatumella punctata</name>
    <dbReference type="NCBI Taxonomy" id="399969"/>
    <lineage>
        <taxon>Bacteria</taxon>
        <taxon>Pseudomonadati</taxon>
        <taxon>Pseudomonadota</taxon>
        <taxon>Gammaproteobacteria</taxon>
        <taxon>Enterobacterales</taxon>
        <taxon>Erwiniaceae</taxon>
        <taxon>Tatumella</taxon>
    </lineage>
</organism>
<dbReference type="Gene3D" id="3.40.50.720">
    <property type="entry name" value="NAD(P)-binding Rossmann-like Domain"/>
    <property type="match status" value="2"/>
</dbReference>
<dbReference type="SUPFAM" id="SSF51735">
    <property type="entry name" value="NAD(P)-binding Rossmann-fold domains"/>
    <property type="match status" value="1"/>
</dbReference>
<dbReference type="InterPro" id="IPR036291">
    <property type="entry name" value="NAD(P)-bd_dom_sf"/>
</dbReference>